<accession>A0A0P9F1L0</accession>
<dbReference type="EMBL" id="LJCR01001501">
    <property type="protein sequence ID" value="KPV50244.1"/>
    <property type="molecule type" value="Genomic_DNA"/>
</dbReference>
<feature type="non-terminal residue" evidence="1">
    <location>
        <position position="1"/>
    </location>
</feature>
<sequence>IIGEALDLAPTVVEEFREVNIGALEGRPPNDEDWVEHDRIVRAWLTGQPDLRFPEGEDYHTLLGRMRAGLGLALAGRHNQRVIIVGHGGIFTFTIKDICRDIDLESLIRQPSRNCSITEIELDEADGSAPGLLREWSSPAHIVGDAVTQIIGHPGFDGKRGVG</sequence>
<comment type="caution">
    <text evidence="1">The sequence shown here is derived from an EMBL/GenBank/DDBJ whole genome shotgun (WGS) entry which is preliminary data.</text>
</comment>
<dbReference type="InterPro" id="IPR029033">
    <property type="entry name" value="His_PPase_superfam"/>
</dbReference>
<gene>
    <name evidence="1" type="ORF">SE17_28110</name>
</gene>
<proteinExistence type="predicted"/>
<name>A0A0P9F1L0_9CHLR</name>
<protein>
    <recommendedName>
        <fullName evidence="3">Phosphoglycerate mutase</fullName>
    </recommendedName>
</protein>
<dbReference type="SUPFAM" id="SSF53254">
    <property type="entry name" value="Phosphoglycerate mutase-like"/>
    <property type="match status" value="1"/>
</dbReference>
<dbReference type="AlphaFoldDB" id="A0A0P9F1L0"/>
<dbReference type="Gene3D" id="3.40.50.1240">
    <property type="entry name" value="Phosphoglycerate mutase-like"/>
    <property type="match status" value="1"/>
</dbReference>
<dbReference type="InterPro" id="IPR013078">
    <property type="entry name" value="His_Pase_superF_clade-1"/>
</dbReference>
<reference evidence="1 2" key="1">
    <citation type="submission" date="2015-09" db="EMBL/GenBank/DDBJ databases">
        <title>Draft genome sequence of Kouleothrix aurantiaca JCM 19913.</title>
        <authorList>
            <person name="Hemp J."/>
        </authorList>
    </citation>
    <scope>NUCLEOTIDE SEQUENCE [LARGE SCALE GENOMIC DNA]</scope>
    <source>
        <strain evidence="1 2">COM-B</strain>
    </source>
</reference>
<dbReference type="Proteomes" id="UP000050509">
    <property type="component" value="Unassembled WGS sequence"/>
</dbReference>
<evidence type="ECO:0008006" key="3">
    <source>
        <dbReference type="Google" id="ProtNLM"/>
    </source>
</evidence>
<keyword evidence="2" id="KW-1185">Reference proteome</keyword>
<dbReference type="Pfam" id="PF00300">
    <property type="entry name" value="His_Phos_1"/>
    <property type="match status" value="1"/>
</dbReference>
<evidence type="ECO:0000313" key="1">
    <source>
        <dbReference type="EMBL" id="KPV50244.1"/>
    </source>
</evidence>
<organism evidence="1 2">
    <name type="scientific">Kouleothrix aurantiaca</name>
    <dbReference type="NCBI Taxonomy" id="186479"/>
    <lineage>
        <taxon>Bacteria</taxon>
        <taxon>Bacillati</taxon>
        <taxon>Chloroflexota</taxon>
        <taxon>Chloroflexia</taxon>
        <taxon>Chloroflexales</taxon>
        <taxon>Roseiflexineae</taxon>
        <taxon>Roseiflexaceae</taxon>
        <taxon>Kouleothrix</taxon>
    </lineage>
</organism>
<evidence type="ECO:0000313" key="2">
    <source>
        <dbReference type="Proteomes" id="UP000050509"/>
    </source>
</evidence>